<dbReference type="PANTHER" id="PTHR30328">
    <property type="entry name" value="TRANSCRIPTIONAL REPRESSOR"/>
    <property type="match status" value="1"/>
</dbReference>
<accession>A0A5C4WP41</accession>
<dbReference type="GO" id="GO:0003677">
    <property type="term" value="F:DNA binding"/>
    <property type="evidence" value="ECO:0007669"/>
    <property type="project" value="UniProtKB-UniRule"/>
</dbReference>
<reference evidence="3 4" key="1">
    <citation type="submission" date="2019-10" db="EMBL/GenBank/DDBJ databases">
        <title>Nonomuraea sp. nov., isolated from Phyllanthus amarus.</title>
        <authorList>
            <person name="Klykleung N."/>
            <person name="Tanasupawat S."/>
        </authorList>
    </citation>
    <scope>NUCLEOTIDE SEQUENCE [LARGE SCALE GENOMIC DNA]</scope>
    <source>
        <strain evidence="3 4">PA1-10</strain>
    </source>
</reference>
<name>A0A5C4WP41_9ACTN</name>
<evidence type="ECO:0000256" key="2">
    <source>
        <dbReference type="SAM" id="MobiDB-lite"/>
    </source>
</evidence>
<feature type="region of interest" description="Disordered" evidence="2">
    <location>
        <begin position="457"/>
        <end position="477"/>
    </location>
</feature>
<dbReference type="PANTHER" id="PTHR30328:SF54">
    <property type="entry name" value="HTH-TYPE TRANSCRIPTIONAL REPRESSOR SCO4008"/>
    <property type="match status" value="1"/>
</dbReference>
<comment type="caution">
    <text evidence="3">The sequence shown here is derived from an EMBL/GenBank/DDBJ whole genome shotgun (WGS) entry which is preliminary data.</text>
</comment>
<dbReference type="Gene3D" id="1.10.357.10">
    <property type="entry name" value="Tetracycline Repressor, domain 2"/>
    <property type="match status" value="1"/>
</dbReference>
<feature type="compositionally biased region" description="Low complexity" evidence="2">
    <location>
        <begin position="96"/>
        <end position="125"/>
    </location>
</feature>
<organism evidence="3 4">
    <name type="scientific">Nonomuraea phyllanthi</name>
    <dbReference type="NCBI Taxonomy" id="2219224"/>
    <lineage>
        <taxon>Bacteria</taxon>
        <taxon>Bacillati</taxon>
        <taxon>Actinomycetota</taxon>
        <taxon>Actinomycetes</taxon>
        <taxon>Streptosporangiales</taxon>
        <taxon>Streptosporangiaceae</taxon>
        <taxon>Nonomuraea</taxon>
    </lineage>
</organism>
<dbReference type="InterPro" id="IPR009057">
    <property type="entry name" value="Homeodomain-like_sf"/>
</dbReference>
<evidence type="ECO:0000313" key="3">
    <source>
        <dbReference type="EMBL" id="KAB8195384.1"/>
    </source>
</evidence>
<evidence type="ECO:0000256" key="1">
    <source>
        <dbReference type="ARBA" id="ARBA00023125"/>
    </source>
</evidence>
<keyword evidence="4" id="KW-1185">Reference proteome</keyword>
<proteinExistence type="predicted"/>
<evidence type="ECO:0000313" key="4">
    <source>
        <dbReference type="Proteomes" id="UP000312512"/>
    </source>
</evidence>
<protein>
    <submittedName>
        <fullName evidence="3">TetR family transcriptional regulator</fullName>
    </submittedName>
</protein>
<gene>
    <name evidence="3" type="ORF">FH608_013640</name>
</gene>
<dbReference type="EMBL" id="VDLX02000004">
    <property type="protein sequence ID" value="KAB8195384.1"/>
    <property type="molecule type" value="Genomic_DNA"/>
</dbReference>
<dbReference type="PRINTS" id="PR00455">
    <property type="entry name" value="HTHTETR"/>
</dbReference>
<dbReference type="InterPro" id="IPR001647">
    <property type="entry name" value="HTH_TetR"/>
</dbReference>
<dbReference type="Pfam" id="PF00440">
    <property type="entry name" value="TetR_N"/>
    <property type="match status" value="1"/>
</dbReference>
<dbReference type="AlphaFoldDB" id="A0A5C4WP41"/>
<keyword evidence="1" id="KW-0238">DNA-binding</keyword>
<dbReference type="GO" id="GO:0006355">
    <property type="term" value="P:regulation of DNA-templated transcription"/>
    <property type="evidence" value="ECO:0007669"/>
    <property type="project" value="UniProtKB-ARBA"/>
</dbReference>
<dbReference type="SUPFAM" id="SSF46689">
    <property type="entry name" value="Homeodomain-like"/>
    <property type="match status" value="1"/>
</dbReference>
<dbReference type="PROSITE" id="PS50977">
    <property type="entry name" value="HTH_TETR_2"/>
    <property type="match status" value="1"/>
</dbReference>
<dbReference type="InterPro" id="IPR050109">
    <property type="entry name" value="HTH-type_TetR-like_transc_reg"/>
</dbReference>
<sequence length="477" mass="49204">MMRTFECWQYRLAHEQLECEGAVMARLTRAQQQERTRAAVLAAARQEFAERGYADAKIDRIAERAELTRGAVYSNFPSKRALYLAVLVAAIEQPSPAGAPATTGAAEAPGQATAPDAARAPATSGEPPHSSIATRPGAPGEPPRPGTATNLGTSGEPPHPGTATRPGTSSEPPHPGTATRPGASGGPSLPDAGAGLGAFARVWLERLPLSGDTPASGKLQARSLAGVFDDEPGRTALGQVARLEALLLGLALEAGLPRHERRVRLAELALTLLNGAGHLAETAPGYGDPFDVVRACRHLAGLDLADTWDPPYLPFVSPARSVADPWEPPAETPDLISRRPAELGADGVIAVLGAARLEAAEEAVRAARPGDRITVAVVTGDPAEIGRLVRLKVGDLASCLRLVFAPDAWPGLQLVIDEDAAVASAAGIPHAGDTTEGAVRVRDGRIVARAVGRGAAHAATTAGGRTGSVPGHAERDA</sequence>
<dbReference type="Proteomes" id="UP000312512">
    <property type="component" value="Unassembled WGS sequence"/>
</dbReference>
<dbReference type="OrthoDB" id="3813186at2"/>
<feature type="region of interest" description="Disordered" evidence="2">
    <location>
        <begin position="96"/>
        <end position="192"/>
    </location>
</feature>